<sequence>MLRLASWNLRYDSQPDRISVDESLRSLPDPSQSPEDTSYRQWTPRRIEVARTLLREDVQIIGFQEALVRQVDDLLKLLGEDTWQYVGVGREDGENGGEFSPIFYKRSEFNLLSTDTFWLSHTPFKPSKFPGAGSTRICTVARFSKASEGGDPITIMNTHLDDSSDAQRKLGSSLILARAKYEAASSDGLVFLSGDFNSSSSGKDDSAYKIMTGDLAPVSISEEFLERFKVPLDTLPDFRMIDARTKTSPLNISGNFATYTGFKSPENSSWNTARIDFIFGGNNVGWLPTSYSVPSALIDDGTLASDHRPIFVRVSQEST</sequence>
<dbReference type="PANTHER" id="PTHR12121:SF36">
    <property type="entry name" value="ENDONUCLEASE_EXONUCLEASE_PHOSPHATASE DOMAIN-CONTAINING PROTEIN"/>
    <property type="match status" value="1"/>
</dbReference>
<dbReference type="STRING" id="27342.A0A0H2S2I0"/>
<feature type="region of interest" description="Disordered" evidence="1">
    <location>
        <begin position="20"/>
        <end position="40"/>
    </location>
</feature>
<proteinExistence type="predicted"/>
<dbReference type="SUPFAM" id="SSF56219">
    <property type="entry name" value="DNase I-like"/>
    <property type="match status" value="1"/>
</dbReference>
<dbReference type="InterPro" id="IPR005135">
    <property type="entry name" value="Endo/exonuclease/phosphatase"/>
</dbReference>
<accession>A0A0H2S2I0</accession>
<protein>
    <submittedName>
        <fullName evidence="3">DNase I-like protein</fullName>
    </submittedName>
</protein>
<organism evidence="3 4">
    <name type="scientific">Schizopora paradoxa</name>
    <dbReference type="NCBI Taxonomy" id="27342"/>
    <lineage>
        <taxon>Eukaryota</taxon>
        <taxon>Fungi</taxon>
        <taxon>Dikarya</taxon>
        <taxon>Basidiomycota</taxon>
        <taxon>Agaricomycotina</taxon>
        <taxon>Agaricomycetes</taxon>
        <taxon>Hymenochaetales</taxon>
        <taxon>Schizoporaceae</taxon>
        <taxon>Schizopora</taxon>
    </lineage>
</organism>
<dbReference type="GO" id="GO:0000175">
    <property type="term" value="F:3'-5'-RNA exonuclease activity"/>
    <property type="evidence" value="ECO:0007669"/>
    <property type="project" value="TreeGrafter"/>
</dbReference>
<evidence type="ECO:0000259" key="2">
    <source>
        <dbReference type="Pfam" id="PF03372"/>
    </source>
</evidence>
<dbReference type="InterPro" id="IPR050410">
    <property type="entry name" value="CCR4/nocturin_mRNA_transcr"/>
</dbReference>
<feature type="compositionally biased region" description="Polar residues" evidence="1">
    <location>
        <begin position="29"/>
        <end position="40"/>
    </location>
</feature>
<dbReference type="InParanoid" id="A0A0H2S2I0"/>
<dbReference type="Proteomes" id="UP000053477">
    <property type="component" value="Unassembled WGS sequence"/>
</dbReference>
<feature type="domain" description="Endonuclease/exonuclease/phosphatase" evidence="2">
    <location>
        <begin position="5"/>
        <end position="307"/>
    </location>
</feature>
<dbReference type="OrthoDB" id="276515at2759"/>
<reference evidence="3 4" key="1">
    <citation type="submission" date="2015-04" db="EMBL/GenBank/DDBJ databases">
        <title>Complete genome sequence of Schizopora paradoxa KUC8140, a cosmopolitan wood degrader in East Asia.</title>
        <authorList>
            <consortium name="DOE Joint Genome Institute"/>
            <person name="Min B."/>
            <person name="Park H."/>
            <person name="Jang Y."/>
            <person name="Kim J.-J."/>
            <person name="Kim K.H."/>
            <person name="Pangilinan J."/>
            <person name="Lipzen A."/>
            <person name="Riley R."/>
            <person name="Grigoriev I.V."/>
            <person name="Spatafora J.W."/>
            <person name="Choi I.-G."/>
        </authorList>
    </citation>
    <scope>NUCLEOTIDE SEQUENCE [LARGE SCALE GENOMIC DNA]</scope>
    <source>
        <strain evidence="3 4">KUC8140</strain>
    </source>
</reference>
<dbReference type="Pfam" id="PF03372">
    <property type="entry name" value="Exo_endo_phos"/>
    <property type="match status" value="1"/>
</dbReference>
<dbReference type="PANTHER" id="PTHR12121">
    <property type="entry name" value="CARBON CATABOLITE REPRESSOR PROTEIN 4"/>
    <property type="match status" value="1"/>
</dbReference>
<keyword evidence="4" id="KW-1185">Reference proteome</keyword>
<dbReference type="InterPro" id="IPR036691">
    <property type="entry name" value="Endo/exonu/phosph_ase_sf"/>
</dbReference>
<dbReference type="Gene3D" id="3.60.10.10">
    <property type="entry name" value="Endonuclease/exonuclease/phosphatase"/>
    <property type="match status" value="1"/>
</dbReference>
<evidence type="ECO:0000313" key="3">
    <source>
        <dbReference type="EMBL" id="KLO18062.1"/>
    </source>
</evidence>
<dbReference type="EMBL" id="KQ085898">
    <property type="protein sequence ID" value="KLO18062.1"/>
    <property type="molecule type" value="Genomic_DNA"/>
</dbReference>
<gene>
    <name evidence="3" type="ORF">SCHPADRAFT_820489</name>
</gene>
<dbReference type="CDD" id="cd09083">
    <property type="entry name" value="EEP-1"/>
    <property type="match status" value="1"/>
</dbReference>
<evidence type="ECO:0000256" key="1">
    <source>
        <dbReference type="SAM" id="MobiDB-lite"/>
    </source>
</evidence>
<evidence type="ECO:0000313" key="4">
    <source>
        <dbReference type="Proteomes" id="UP000053477"/>
    </source>
</evidence>
<dbReference type="AlphaFoldDB" id="A0A0H2S2I0"/>
<name>A0A0H2S2I0_9AGAM</name>